<dbReference type="RefSeq" id="XP_046067542.1">
    <property type="nucleotide sequence ID" value="XM_046222398.1"/>
</dbReference>
<evidence type="ECO:0000259" key="6">
    <source>
        <dbReference type="PROSITE" id="PS50048"/>
    </source>
</evidence>
<dbReference type="InterPro" id="IPR036864">
    <property type="entry name" value="Zn2-C6_fun-type_DNA-bd_sf"/>
</dbReference>
<evidence type="ECO:0000256" key="3">
    <source>
        <dbReference type="ARBA" id="ARBA00023125"/>
    </source>
</evidence>
<name>A0AAD4KGW6_9EURO</name>
<dbReference type="SMART" id="SM00066">
    <property type="entry name" value="GAL4"/>
    <property type="match status" value="1"/>
</dbReference>
<protein>
    <recommendedName>
        <fullName evidence="6">Zn(2)-C6 fungal-type domain-containing protein</fullName>
    </recommendedName>
</protein>
<dbReference type="PANTHER" id="PTHR31845">
    <property type="entry name" value="FINGER DOMAIN PROTEIN, PUTATIVE-RELATED"/>
    <property type="match status" value="1"/>
</dbReference>
<feature type="domain" description="Zn(2)-C6 fungal-type" evidence="6">
    <location>
        <begin position="17"/>
        <end position="49"/>
    </location>
</feature>
<dbReference type="EMBL" id="JAJTJA010000012">
    <property type="protein sequence ID" value="KAH8691450.1"/>
    <property type="molecule type" value="Genomic_DNA"/>
</dbReference>
<dbReference type="PROSITE" id="PS00463">
    <property type="entry name" value="ZN2_CY6_FUNGAL_1"/>
    <property type="match status" value="1"/>
</dbReference>
<evidence type="ECO:0000256" key="5">
    <source>
        <dbReference type="ARBA" id="ARBA00023242"/>
    </source>
</evidence>
<dbReference type="GeneID" id="70252685"/>
<dbReference type="AlphaFoldDB" id="A0AAD4KGW6"/>
<proteinExistence type="predicted"/>
<dbReference type="GO" id="GO:0000981">
    <property type="term" value="F:DNA-binding transcription factor activity, RNA polymerase II-specific"/>
    <property type="evidence" value="ECO:0007669"/>
    <property type="project" value="InterPro"/>
</dbReference>
<dbReference type="InterPro" id="IPR001138">
    <property type="entry name" value="Zn2Cys6_DnaBD"/>
</dbReference>
<dbReference type="CDD" id="cd00067">
    <property type="entry name" value="GAL4"/>
    <property type="match status" value="1"/>
</dbReference>
<evidence type="ECO:0000256" key="1">
    <source>
        <dbReference type="ARBA" id="ARBA00004123"/>
    </source>
</evidence>
<dbReference type="Gene3D" id="4.10.240.10">
    <property type="entry name" value="Zn(2)-C6 fungal-type DNA-binding domain"/>
    <property type="match status" value="1"/>
</dbReference>
<dbReference type="Proteomes" id="UP001201262">
    <property type="component" value="Unassembled WGS sequence"/>
</dbReference>
<dbReference type="GO" id="GO:0000976">
    <property type="term" value="F:transcription cis-regulatory region binding"/>
    <property type="evidence" value="ECO:0007669"/>
    <property type="project" value="TreeGrafter"/>
</dbReference>
<gene>
    <name evidence="7" type="ORF">BGW36DRAFT_53065</name>
</gene>
<dbReference type="SUPFAM" id="SSF57701">
    <property type="entry name" value="Zn2/Cys6 DNA-binding domain"/>
    <property type="match status" value="1"/>
</dbReference>
<comment type="caution">
    <text evidence="7">The sequence shown here is derived from an EMBL/GenBank/DDBJ whole genome shotgun (WGS) entry which is preliminary data.</text>
</comment>
<dbReference type="GO" id="GO:0008270">
    <property type="term" value="F:zinc ion binding"/>
    <property type="evidence" value="ECO:0007669"/>
    <property type="project" value="InterPro"/>
</dbReference>
<organism evidence="7 8">
    <name type="scientific">Talaromyces proteolyticus</name>
    <dbReference type="NCBI Taxonomy" id="1131652"/>
    <lineage>
        <taxon>Eukaryota</taxon>
        <taxon>Fungi</taxon>
        <taxon>Dikarya</taxon>
        <taxon>Ascomycota</taxon>
        <taxon>Pezizomycotina</taxon>
        <taxon>Eurotiomycetes</taxon>
        <taxon>Eurotiomycetidae</taxon>
        <taxon>Eurotiales</taxon>
        <taxon>Trichocomaceae</taxon>
        <taxon>Talaromyces</taxon>
        <taxon>Talaromyces sect. Bacilispori</taxon>
    </lineage>
</organism>
<dbReference type="InterPro" id="IPR051089">
    <property type="entry name" value="prtT"/>
</dbReference>
<dbReference type="PROSITE" id="PS50048">
    <property type="entry name" value="ZN2_CY6_FUNGAL_2"/>
    <property type="match status" value="1"/>
</dbReference>
<dbReference type="Pfam" id="PF00172">
    <property type="entry name" value="Zn_clus"/>
    <property type="match status" value="1"/>
</dbReference>
<keyword evidence="2" id="KW-0805">Transcription regulation</keyword>
<evidence type="ECO:0000313" key="8">
    <source>
        <dbReference type="Proteomes" id="UP001201262"/>
    </source>
</evidence>
<comment type="subcellular location">
    <subcellularLocation>
        <location evidence="1">Nucleus</location>
    </subcellularLocation>
</comment>
<evidence type="ECO:0000313" key="7">
    <source>
        <dbReference type="EMBL" id="KAH8691450.1"/>
    </source>
</evidence>
<dbReference type="PANTHER" id="PTHR31845:SF10">
    <property type="entry name" value="ZN(II)2CYS6 TRANSCRIPTION FACTOR (EUROFUNG)"/>
    <property type="match status" value="1"/>
</dbReference>
<accession>A0AAD4KGW6</accession>
<reference evidence="7" key="1">
    <citation type="submission" date="2021-12" db="EMBL/GenBank/DDBJ databases">
        <title>Convergent genome expansion in fungi linked to evolution of root-endophyte symbiosis.</title>
        <authorList>
            <consortium name="DOE Joint Genome Institute"/>
            <person name="Ke Y.-H."/>
            <person name="Bonito G."/>
            <person name="Liao H.-L."/>
            <person name="Looney B."/>
            <person name="Rojas-Flechas A."/>
            <person name="Nash J."/>
            <person name="Hameed K."/>
            <person name="Schadt C."/>
            <person name="Martin F."/>
            <person name="Crous P.W."/>
            <person name="Miettinen O."/>
            <person name="Magnuson J.K."/>
            <person name="Labbe J."/>
            <person name="Jacobson D."/>
            <person name="Doktycz M.J."/>
            <person name="Veneault-Fourrey C."/>
            <person name="Kuo A."/>
            <person name="Mondo S."/>
            <person name="Calhoun S."/>
            <person name="Riley R."/>
            <person name="Ohm R."/>
            <person name="LaButti K."/>
            <person name="Andreopoulos B."/>
            <person name="Pangilinan J."/>
            <person name="Nolan M."/>
            <person name="Tritt A."/>
            <person name="Clum A."/>
            <person name="Lipzen A."/>
            <person name="Daum C."/>
            <person name="Barry K."/>
            <person name="Grigoriev I.V."/>
            <person name="Vilgalys R."/>
        </authorList>
    </citation>
    <scope>NUCLEOTIDE SEQUENCE</scope>
    <source>
        <strain evidence="7">PMI_201</strain>
    </source>
</reference>
<keyword evidence="5" id="KW-0539">Nucleus</keyword>
<keyword evidence="8" id="KW-1185">Reference proteome</keyword>
<keyword evidence="4" id="KW-0804">Transcription</keyword>
<evidence type="ECO:0000256" key="4">
    <source>
        <dbReference type="ARBA" id="ARBA00023163"/>
    </source>
</evidence>
<sequence length="559" mass="63788">MESEYKYICPRPRISRACGNCKLKRTRCFRDTPNQPCERCQNLKLECKLATIRAKDLKKTKPEETDVISELFQTKQQSPPATNLIEIHHQRFQEKFSIPGPEDEVSLPSCLDESESRPHILDQTKADQLLNKFRAKNSYFPFVTIPENIDSADHRFLYLAVLTAASSDDMGLLWSLDDRFRSILAERVIMLGEKSLDYLQGLLVYLAWYNLHLHPRGIQVYQYLHIAISMLEDLGYSNNEFLGMTPSDIIAAKNACLGCYFLSSVFTTCSKRSNNAVFSDHMKAYLLQLPENGCPQSRAIYLSFQFQVAIESAYKRDCIDTHYSEIKNFSPNDSLNPTSTSIARKFLSLMEVTGPSLRGFTMLQPQPHKFQPIMAKGREFFDHFTSIPMSHFSGFTMAEWNRLICTIHILIEALSAFTGTPQSAVAIREESQRATIYIECLANRMEKMSRSGRNPNELPDMFYMFKSILDLLTPLPFADECDNGQQSQQGQCPYLRGLRDTDFWDAYQSGLSLVSPPDEHDMGIDIETLFQDNDCSIEPHSDECLNGSFDFSGICDTQL</sequence>
<evidence type="ECO:0000256" key="2">
    <source>
        <dbReference type="ARBA" id="ARBA00023015"/>
    </source>
</evidence>
<keyword evidence="3" id="KW-0238">DNA-binding</keyword>
<dbReference type="GO" id="GO:0005634">
    <property type="term" value="C:nucleus"/>
    <property type="evidence" value="ECO:0007669"/>
    <property type="project" value="UniProtKB-SubCell"/>
</dbReference>